<dbReference type="EMBL" id="AM746676">
    <property type="protein sequence ID" value="CAN92373.1"/>
    <property type="molecule type" value="Genomic_DNA"/>
</dbReference>
<dbReference type="AlphaFoldDB" id="A9FWF2"/>
<dbReference type="STRING" id="448385.sce2214"/>
<gene>
    <name evidence="3" type="ordered locus">sce2214</name>
</gene>
<dbReference type="InterPro" id="IPR029058">
    <property type="entry name" value="AB_hydrolase_fold"/>
</dbReference>
<dbReference type="eggNOG" id="COG0596">
    <property type="taxonomic scope" value="Bacteria"/>
</dbReference>
<accession>A9FWF2</accession>
<keyword evidence="1" id="KW-1133">Transmembrane helix</keyword>
<keyword evidence="1" id="KW-0812">Transmembrane</keyword>
<keyword evidence="4" id="KW-1185">Reference proteome</keyword>
<dbReference type="SUPFAM" id="SSF53474">
    <property type="entry name" value="alpha/beta-Hydrolases"/>
    <property type="match status" value="1"/>
</dbReference>
<dbReference type="Pfam" id="PF00561">
    <property type="entry name" value="Abhydrolase_1"/>
    <property type="match status" value="1"/>
</dbReference>
<feature type="transmembrane region" description="Helical" evidence="1">
    <location>
        <begin position="139"/>
        <end position="168"/>
    </location>
</feature>
<evidence type="ECO:0000313" key="3">
    <source>
        <dbReference type="EMBL" id="CAN92373.1"/>
    </source>
</evidence>
<dbReference type="GO" id="GO:0016787">
    <property type="term" value="F:hydrolase activity"/>
    <property type="evidence" value="ECO:0007669"/>
    <property type="project" value="UniProtKB-KW"/>
</dbReference>
<dbReference type="Gene3D" id="3.40.50.1820">
    <property type="entry name" value="alpha/beta hydrolase"/>
    <property type="match status" value="1"/>
</dbReference>
<dbReference type="KEGG" id="scl:sce2214"/>
<dbReference type="PANTHER" id="PTHR43433">
    <property type="entry name" value="HYDROLASE, ALPHA/BETA FOLD FAMILY PROTEIN"/>
    <property type="match status" value="1"/>
</dbReference>
<dbReference type="Proteomes" id="UP000002139">
    <property type="component" value="Chromosome"/>
</dbReference>
<evidence type="ECO:0000256" key="1">
    <source>
        <dbReference type="SAM" id="Phobius"/>
    </source>
</evidence>
<dbReference type="PANTHER" id="PTHR43433:SF10">
    <property type="entry name" value="AB HYDROLASE-1 DOMAIN-CONTAINING PROTEIN"/>
    <property type="match status" value="1"/>
</dbReference>
<feature type="domain" description="AB hydrolase-1" evidence="2">
    <location>
        <begin position="75"/>
        <end position="178"/>
    </location>
</feature>
<organism evidence="3 4">
    <name type="scientific">Sorangium cellulosum (strain So ce56)</name>
    <name type="common">Polyangium cellulosum (strain So ce56)</name>
    <dbReference type="NCBI Taxonomy" id="448385"/>
    <lineage>
        <taxon>Bacteria</taxon>
        <taxon>Pseudomonadati</taxon>
        <taxon>Myxococcota</taxon>
        <taxon>Polyangia</taxon>
        <taxon>Polyangiales</taxon>
        <taxon>Polyangiaceae</taxon>
        <taxon>Sorangium</taxon>
    </lineage>
</organism>
<dbReference type="HOGENOM" id="CLU_020336_49_0_7"/>
<evidence type="ECO:0000259" key="2">
    <source>
        <dbReference type="Pfam" id="PF00561"/>
    </source>
</evidence>
<reference evidence="3 4" key="1">
    <citation type="journal article" date="2007" name="Nat. Biotechnol.">
        <title>Complete genome sequence of the myxobacterium Sorangium cellulosum.</title>
        <authorList>
            <person name="Schneiker S."/>
            <person name="Perlova O."/>
            <person name="Kaiser O."/>
            <person name="Gerth K."/>
            <person name="Alici A."/>
            <person name="Altmeyer M.O."/>
            <person name="Bartels D."/>
            <person name="Bekel T."/>
            <person name="Beyer S."/>
            <person name="Bode E."/>
            <person name="Bode H.B."/>
            <person name="Bolten C.J."/>
            <person name="Choudhuri J.V."/>
            <person name="Doss S."/>
            <person name="Elnakady Y.A."/>
            <person name="Frank B."/>
            <person name="Gaigalat L."/>
            <person name="Goesmann A."/>
            <person name="Groeger C."/>
            <person name="Gross F."/>
            <person name="Jelsbak L."/>
            <person name="Jelsbak L."/>
            <person name="Kalinowski J."/>
            <person name="Kegler C."/>
            <person name="Knauber T."/>
            <person name="Konietzny S."/>
            <person name="Kopp M."/>
            <person name="Krause L."/>
            <person name="Krug D."/>
            <person name="Linke B."/>
            <person name="Mahmud T."/>
            <person name="Martinez-Arias R."/>
            <person name="McHardy A.C."/>
            <person name="Merai M."/>
            <person name="Meyer F."/>
            <person name="Mormann S."/>
            <person name="Munoz-Dorado J."/>
            <person name="Perez J."/>
            <person name="Pradella S."/>
            <person name="Rachid S."/>
            <person name="Raddatz G."/>
            <person name="Rosenau F."/>
            <person name="Rueckert C."/>
            <person name="Sasse F."/>
            <person name="Scharfe M."/>
            <person name="Schuster S.C."/>
            <person name="Suen G."/>
            <person name="Treuner-Lange A."/>
            <person name="Velicer G.J."/>
            <person name="Vorholter F.-J."/>
            <person name="Weissman K.J."/>
            <person name="Welch R.D."/>
            <person name="Wenzel S.C."/>
            <person name="Whitworth D.E."/>
            <person name="Wilhelm S."/>
            <person name="Wittmann C."/>
            <person name="Bloecker H."/>
            <person name="Puehler A."/>
            <person name="Mueller R."/>
        </authorList>
    </citation>
    <scope>NUCLEOTIDE SEQUENCE [LARGE SCALE GENOMIC DNA]</scope>
    <source>
        <strain evidence="4">So ce56</strain>
    </source>
</reference>
<evidence type="ECO:0000313" key="4">
    <source>
        <dbReference type="Proteomes" id="UP000002139"/>
    </source>
</evidence>
<dbReference type="InterPro" id="IPR050471">
    <property type="entry name" value="AB_hydrolase"/>
</dbReference>
<keyword evidence="1" id="KW-0472">Membrane</keyword>
<dbReference type="InterPro" id="IPR000073">
    <property type="entry name" value="AB_hydrolase_1"/>
</dbReference>
<proteinExistence type="predicted"/>
<keyword evidence="3" id="KW-0378">Hydrolase</keyword>
<sequence>MRNRAARTRALRIVLTPVGLRAFPTRAGRLASSVQVNYPGAMISGVVEPVRLGETALPDGRRLGWAEWGPEDGIPVLLCPGGATSRSMGFGGDVVDGLGVRLISVDRPGLGASDEAPGRTLGDWAQDIRRFLEARRLSGVAAVGFSAGAPFALACAAAGVVAGVAVVAGTDELANPVFADALAPDVRRLVELVATDAGRAEAFFGGFSAEAMWGFVISTLADVDRAVYTAPVFERAYRRAMDEAFSQGPAGYARDTVLTMSPWPFDPGSIRAPVDLWYGARDTSTVHSPDFGASLAGRLRAAARRVLPEAGGSLLWTHAEEILRSLLERTRGR</sequence>
<name>A9FWF2_SORC5</name>
<protein>
    <submittedName>
        <fullName evidence="3">Hydrolase, alpha/beta hydrolase superfamily</fullName>
    </submittedName>
</protein>